<proteinExistence type="predicted"/>
<dbReference type="AlphaFoldDB" id="A0AAE1VMT2"/>
<dbReference type="InterPro" id="IPR052843">
    <property type="entry name" value="ER_body_metal_sequester"/>
</dbReference>
<sequence length="178" mass="19473">MPLPSSRIENLAANLWTVNGDETGNAKGELLCGLSLPPSGESQENAKGELICGLSLPPSYYLPGHDSQPSPSVRKPSENDRIVEEVEEEVVELEFFDTAAVDKLHTHNAYCPNCSSCITKAVLRKVKRERRIVIETGDRGDQTSDLVGCLSCFSVFVRIGILSKFYALLSISSKCRDV</sequence>
<name>A0AAE1VMT2_9SOLA</name>
<protein>
    <submittedName>
        <fullName evidence="1">Uncharacterized protein</fullName>
    </submittedName>
</protein>
<accession>A0AAE1VMT2</accession>
<gene>
    <name evidence="1" type="ORF">RND71_013485</name>
</gene>
<dbReference type="EMBL" id="JAVYJV010000007">
    <property type="protein sequence ID" value="KAK4365605.1"/>
    <property type="molecule type" value="Genomic_DNA"/>
</dbReference>
<comment type="caution">
    <text evidence="1">The sequence shown here is derived from an EMBL/GenBank/DDBJ whole genome shotgun (WGS) entry which is preliminary data.</text>
</comment>
<reference evidence="1" key="1">
    <citation type="submission" date="2023-12" db="EMBL/GenBank/DDBJ databases">
        <title>Genome assembly of Anisodus tanguticus.</title>
        <authorList>
            <person name="Wang Y.-J."/>
        </authorList>
    </citation>
    <scope>NUCLEOTIDE SEQUENCE</scope>
    <source>
        <strain evidence="1">KB-2021</strain>
        <tissue evidence="1">Leaf</tissue>
    </source>
</reference>
<dbReference type="PANTHER" id="PTHR38937:SF2">
    <property type="entry name" value="MEMBRANE PROTEIN OF ER BODY-LIKE PROTEIN ISOFORM X1"/>
    <property type="match status" value="1"/>
</dbReference>
<keyword evidence="2" id="KW-1185">Reference proteome</keyword>
<evidence type="ECO:0000313" key="1">
    <source>
        <dbReference type="EMBL" id="KAK4365605.1"/>
    </source>
</evidence>
<organism evidence="1 2">
    <name type="scientific">Anisodus tanguticus</name>
    <dbReference type="NCBI Taxonomy" id="243964"/>
    <lineage>
        <taxon>Eukaryota</taxon>
        <taxon>Viridiplantae</taxon>
        <taxon>Streptophyta</taxon>
        <taxon>Embryophyta</taxon>
        <taxon>Tracheophyta</taxon>
        <taxon>Spermatophyta</taxon>
        <taxon>Magnoliopsida</taxon>
        <taxon>eudicotyledons</taxon>
        <taxon>Gunneridae</taxon>
        <taxon>Pentapetalae</taxon>
        <taxon>asterids</taxon>
        <taxon>lamiids</taxon>
        <taxon>Solanales</taxon>
        <taxon>Solanaceae</taxon>
        <taxon>Solanoideae</taxon>
        <taxon>Hyoscyameae</taxon>
        <taxon>Anisodus</taxon>
    </lineage>
</organism>
<evidence type="ECO:0000313" key="2">
    <source>
        <dbReference type="Proteomes" id="UP001291623"/>
    </source>
</evidence>
<dbReference type="Proteomes" id="UP001291623">
    <property type="component" value="Unassembled WGS sequence"/>
</dbReference>
<dbReference type="PANTHER" id="PTHR38937">
    <property type="entry name" value="MEMBRANE PROTEIN OF ER BODY-LIKE PROTEIN"/>
    <property type="match status" value="1"/>
</dbReference>